<evidence type="ECO:0000313" key="2">
    <source>
        <dbReference type="Proteomes" id="UP001324427"/>
    </source>
</evidence>
<evidence type="ECO:0008006" key="3">
    <source>
        <dbReference type="Google" id="ProtNLM"/>
    </source>
</evidence>
<accession>A0AAV9JMT3</accession>
<dbReference type="Proteomes" id="UP001324427">
    <property type="component" value="Unassembled WGS sequence"/>
</dbReference>
<protein>
    <recommendedName>
        <fullName evidence="3">F-box domain-containing protein</fullName>
    </recommendedName>
</protein>
<keyword evidence="2" id="KW-1185">Reference proteome</keyword>
<dbReference type="PANTHER" id="PTHR42085:SF1">
    <property type="entry name" value="F-BOX DOMAIN-CONTAINING PROTEIN"/>
    <property type="match status" value="1"/>
</dbReference>
<dbReference type="PANTHER" id="PTHR42085">
    <property type="entry name" value="F-BOX DOMAIN-CONTAINING PROTEIN"/>
    <property type="match status" value="1"/>
</dbReference>
<evidence type="ECO:0000313" key="1">
    <source>
        <dbReference type="EMBL" id="KAK4546324.1"/>
    </source>
</evidence>
<name>A0AAV9JMT3_9PEZI</name>
<sequence length="245" mass="27319">MDASPLGRLPPELRHIVFNLVLLTPKLIDVGMTTPIYGLSGPFFGSGMPPAQDVLALTATCKQMRSEIIPVFYSANEFVINVSALAEETCENAIMEMVKSQALLLRGWLQSLGQNASCLRKVIIHAGAWETVFLDALASSALTAWAVDLLNTVFDGTMVKTTFRSSVRYGDRDDCHIMPVLLCPPYNLQQQQAMAKAIEARRQREWDIQDDYNKTDVRRSIVQLDADKGELLQLFEALRALRTMV</sequence>
<dbReference type="EMBL" id="JAVFHQ010000015">
    <property type="protein sequence ID" value="KAK4546324.1"/>
    <property type="molecule type" value="Genomic_DNA"/>
</dbReference>
<organism evidence="1 2">
    <name type="scientific">Oleoguttula mirabilis</name>
    <dbReference type="NCBI Taxonomy" id="1507867"/>
    <lineage>
        <taxon>Eukaryota</taxon>
        <taxon>Fungi</taxon>
        <taxon>Dikarya</taxon>
        <taxon>Ascomycota</taxon>
        <taxon>Pezizomycotina</taxon>
        <taxon>Dothideomycetes</taxon>
        <taxon>Dothideomycetidae</taxon>
        <taxon>Mycosphaerellales</taxon>
        <taxon>Teratosphaeriaceae</taxon>
        <taxon>Oleoguttula</taxon>
    </lineage>
</organism>
<reference evidence="1 2" key="1">
    <citation type="submission" date="2021-11" db="EMBL/GenBank/DDBJ databases">
        <title>Black yeast isolated from Biological Soil Crust.</title>
        <authorList>
            <person name="Kurbessoian T."/>
        </authorList>
    </citation>
    <scope>NUCLEOTIDE SEQUENCE [LARGE SCALE GENOMIC DNA]</scope>
    <source>
        <strain evidence="1 2">CCFEE 5522</strain>
    </source>
</reference>
<gene>
    <name evidence="1" type="ORF">LTR36_002001</name>
</gene>
<dbReference type="AlphaFoldDB" id="A0AAV9JMT3"/>
<comment type="caution">
    <text evidence="1">The sequence shown here is derived from an EMBL/GenBank/DDBJ whole genome shotgun (WGS) entry which is preliminary data.</text>
</comment>
<proteinExistence type="predicted"/>
<dbReference type="InterPro" id="IPR038883">
    <property type="entry name" value="AN11006-like"/>
</dbReference>